<dbReference type="RefSeq" id="WP_088257158.1">
    <property type="nucleotide sequence ID" value="NZ_NIDE01000011.1"/>
</dbReference>
<dbReference type="Proteomes" id="UP000214646">
    <property type="component" value="Unassembled WGS sequence"/>
</dbReference>
<comment type="caution">
    <text evidence="2">The sequence shown here is derived from an EMBL/GenBank/DDBJ whole genome shotgun (WGS) entry which is preliminary data.</text>
</comment>
<keyword evidence="3" id="KW-1185">Reference proteome</keyword>
<name>A0A225DS43_9BACT</name>
<protein>
    <submittedName>
        <fullName evidence="2">L-sorbosone dehydrogenase</fullName>
    </submittedName>
</protein>
<dbReference type="EMBL" id="NIDE01000011">
    <property type="protein sequence ID" value="OWK39215.1"/>
    <property type="molecule type" value="Genomic_DNA"/>
</dbReference>
<reference evidence="3" key="1">
    <citation type="submission" date="2017-06" db="EMBL/GenBank/DDBJ databases">
        <title>Genome analysis of Fimbriiglobus ruber SP5, the first member of the order Planctomycetales with confirmed chitinolytic capability.</title>
        <authorList>
            <person name="Ravin N.V."/>
            <person name="Rakitin A.L."/>
            <person name="Ivanova A.A."/>
            <person name="Beletsky A.V."/>
            <person name="Kulichevskaya I.S."/>
            <person name="Mardanov A.V."/>
            <person name="Dedysh S.N."/>
        </authorList>
    </citation>
    <scope>NUCLEOTIDE SEQUENCE [LARGE SCALE GENOMIC DNA]</scope>
    <source>
        <strain evidence="3">SP5</strain>
    </source>
</reference>
<evidence type="ECO:0000256" key="1">
    <source>
        <dbReference type="SAM" id="MobiDB-lite"/>
    </source>
</evidence>
<evidence type="ECO:0000313" key="3">
    <source>
        <dbReference type="Proteomes" id="UP000214646"/>
    </source>
</evidence>
<organism evidence="2 3">
    <name type="scientific">Fimbriiglobus ruber</name>
    <dbReference type="NCBI Taxonomy" id="1908690"/>
    <lineage>
        <taxon>Bacteria</taxon>
        <taxon>Pseudomonadati</taxon>
        <taxon>Planctomycetota</taxon>
        <taxon>Planctomycetia</taxon>
        <taxon>Gemmatales</taxon>
        <taxon>Gemmataceae</taxon>
        <taxon>Fimbriiglobus</taxon>
    </lineage>
</organism>
<proteinExistence type="predicted"/>
<gene>
    <name evidence="2" type="ORF">FRUB_06297</name>
</gene>
<feature type="compositionally biased region" description="Basic and acidic residues" evidence="1">
    <location>
        <begin position="86"/>
        <end position="101"/>
    </location>
</feature>
<evidence type="ECO:0000313" key="2">
    <source>
        <dbReference type="EMBL" id="OWK39215.1"/>
    </source>
</evidence>
<feature type="region of interest" description="Disordered" evidence="1">
    <location>
        <begin position="75"/>
        <end position="101"/>
    </location>
</feature>
<sequence length="134" mass="15002">MHAIFALIPLPLLAAPPEFPKLPKPFGTSSVVNRAKVIGWPEDRIATAPPGFKMTLFAADAETPRWFYQLPISMSSRLGPTQSPRKKADEKKAEDSPNRTSLYRDGKKYALLKDLQLGRAATWSNTGRTKRYFV</sequence>
<accession>A0A225DS43</accession>
<dbReference type="AlphaFoldDB" id="A0A225DS43"/>